<evidence type="ECO:0000256" key="1">
    <source>
        <dbReference type="SAM" id="Phobius"/>
    </source>
</evidence>
<accession>A0A502F6W1</accession>
<keyword evidence="1" id="KW-0812">Transmembrane</keyword>
<dbReference type="RefSeq" id="WP_140502264.1">
    <property type="nucleotide sequence ID" value="NZ_RCZH01000001.1"/>
</dbReference>
<reference evidence="2 3" key="1">
    <citation type="journal article" date="2019" name="Environ. Microbiol.">
        <title>Species interactions and distinct microbial communities in high Arctic permafrost affected cryosols are associated with the CH4 and CO2 gas fluxes.</title>
        <authorList>
            <person name="Altshuler I."/>
            <person name="Hamel J."/>
            <person name="Turney S."/>
            <person name="Magnuson E."/>
            <person name="Levesque R."/>
            <person name="Greer C."/>
            <person name="Whyte L.G."/>
        </authorList>
    </citation>
    <scope>NUCLEOTIDE SEQUENCE [LARGE SCALE GENOMIC DNA]</scope>
    <source>
        <strain evidence="2 3">42</strain>
    </source>
</reference>
<dbReference type="AlphaFoldDB" id="A0A502F6W1"/>
<gene>
    <name evidence="2" type="ORF">EAH81_00460</name>
</gene>
<name>A0A502F6W1_9FLAO</name>
<evidence type="ECO:0000313" key="3">
    <source>
        <dbReference type="Proteomes" id="UP000319700"/>
    </source>
</evidence>
<feature type="transmembrane region" description="Helical" evidence="1">
    <location>
        <begin position="94"/>
        <end position="114"/>
    </location>
</feature>
<dbReference type="EMBL" id="RCZH01000001">
    <property type="protein sequence ID" value="TPG45109.1"/>
    <property type="molecule type" value="Genomic_DNA"/>
</dbReference>
<keyword evidence="1" id="KW-1133">Transmembrane helix</keyword>
<sequence length="158" mass="18661">MESKLSLSEFRTRLVNNTQIGSPKLKLSPFSIFTIFNGTSKPFYGLFDDKSFRLTLNSTINPTFFIIKGRYKIQNRALVVNYNIEPCPKFYLTWIKWIPIFVGGAMNLLLFFSKETPKEVYMLVNIVIALMIFFSRWDTKEKRKNIEENFIKIFEIME</sequence>
<dbReference type="OrthoDB" id="1371022at2"/>
<evidence type="ECO:0000313" key="2">
    <source>
        <dbReference type="EMBL" id="TPG45109.1"/>
    </source>
</evidence>
<protein>
    <submittedName>
        <fullName evidence="2">Uncharacterized protein</fullName>
    </submittedName>
</protein>
<proteinExistence type="predicted"/>
<organism evidence="2 3">
    <name type="scientific">Flavobacterium pectinovorum</name>
    <dbReference type="NCBI Taxonomy" id="29533"/>
    <lineage>
        <taxon>Bacteria</taxon>
        <taxon>Pseudomonadati</taxon>
        <taxon>Bacteroidota</taxon>
        <taxon>Flavobacteriia</taxon>
        <taxon>Flavobacteriales</taxon>
        <taxon>Flavobacteriaceae</taxon>
        <taxon>Flavobacterium</taxon>
    </lineage>
</organism>
<feature type="transmembrane region" description="Helical" evidence="1">
    <location>
        <begin position="120"/>
        <end position="137"/>
    </location>
</feature>
<keyword evidence="3" id="KW-1185">Reference proteome</keyword>
<comment type="caution">
    <text evidence="2">The sequence shown here is derived from an EMBL/GenBank/DDBJ whole genome shotgun (WGS) entry which is preliminary data.</text>
</comment>
<keyword evidence="1" id="KW-0472">Membrane</keyword>
<dbReference type="Proteomes" id="UP000319700">
    <property type="component" value="Unassembled WGS sequence"/>
</dbReference>